<evidence type="ECO:0000256" key="5">
    <source>
        <dbReference type="ARBA" id="ARBA00022692"/>
    </source>
</evidence>
<evidence type="ECO:0000313" key="15">
    <source>
        <dbReference type="Proteomes" id="UP000824782"/>
    </source>
</evidence>
<evidence type="ECO:0000256" key="6">
    <source>
        <dbReference type="ARBA" id="ARBA00022989"/>
    </source>
</evidence>
<evidence type="ECO:0000256" key="13">
    <source>
        <dbReference type="SAM" id="Phobius"/>
    </source>
</evidence>
<dbReference type="EMBL" id="WNYA01004770">
    <property type="protein sequence ID" value="KAG8542568.1"/>
    <property type="molecule type" value="Genomic_DNA"/>
</dbReference>
<feature type="transmembrane region" description="Helical" evidence="13">
    <location>
        <begin position="255"/>
        <end position="274"/>
    </location>
</feature>
<keyword evidence="8 12" id="KW-0472">Membrane</keyword>
<dbReference type="AlphaFoldDB" id="A0AAV6Z2K6"/>
<keyword evidence="6 13" id="KW-1133">Transmembrane helix</keyword>
<protein>
    <recommendedName>
        <fullName evidence="12">Taste receptor type 2</fullName>
    </recommendedName>
</protein>
<comment type="caution">
    <text evidence="14">The sequence shown here is derived from an EMBL/GenBank/DDBJ whole genome shotgun (WGS) entry which is preliminary data.</text>
</comment>
<keyword evidence="10 12" id="KW-0807">Transducer</keyword>
<keyword evidence="15" id="KW-1185">Reference proteome</keyword>
<feature type="transmembrane region" description="Helical" evidence="13">
    <location>
        <begin position="90"/>
        <end position="111"/>
    </location>
</feature>
<sequence>MVLSAQYMKTLCLVIAGVISYITGLMINLFIVGVNVVDRLKGRPLTPADLLITAIATSRIIFKFIVLFSYFWEIFIQKYSAAFDFASTAIFNFSIYCNIWCSVLLSVFYCLKIGNFKNFLHRCLKLISRKVLLLILGSVLLSMIYTCVFLMTSYMIIPKNSTKVGGKSIVFGLVMYIFLLLWNVLPFIFYVLSTFALLGSLCRHMYRMRREDNVTAHLDAYYKTITFTIASFCFFACYVAIYMHLSYVLEFFQRFLVWNCFPLLHSIYIIYMTARLRGQFLKILHRMTWCPLLGKRSLSGSGVEVQTISQ</sequence>
<keyword evidence="5 12" id="KW-0812">Transmembrane</keyword>
<comment type="subcellular location">
    <subcellularLocation>
        <location evidence="1 12">Membrane</location>
        <topology evidence="1 12">Multi-pass membrane protein</topology>
    </subcellularLocation>
</comment>
<feature type="transmembrane region" description="Helical" evidence="13">
    <location>
        <begin position="169"/>
        <end position="199"/>
    </location>
</feature>
<evidence type="ECO:0000256" key="1">
    <source>
        <dbReference type="ARBA" id="ARBA00004141"/>
    </source>
</evidence>
<evidence type="ECO:0000256" key="10">
    <source>
        <dbReference type="ARBA" id="ARBA00023224"/>
    </source>
</evidence>
<dbReference type="Pfam" id="PF05296">
    <property type="entry name" value="TAS2R"/>
    <property type="match status" value="1"/>
</dbReference>
<comment type="similarity">
    <text evidence="2 11">Belongs to the G-protein coupled receptor T2R family.</text>
</comment>
<evidence type="ECO:0000256" key="4">
    <source>
        <dbReference type="ARBA" id="ARBA00022606"/>
    </source>
</evidence>
<feature type="transmembrane region" description="Helical" evidence="13">
    <location>
        <begin position="220"/>
        <end position="243"/>
    </location>
</feature>
<evidence type="ECO:0000256" key="12">
    <source>
        <dbReference type="RuleBase" id="RU004424"/>
    </source>
</evidence>
<dbReference type="Proteomes" id="UP000824782">
    <property type="component" value="Unassembled WGS sequence"/>
</dbReference>
<gene>
    <name evidence="14" type="ORF">GDO81_026488</name>
</gene>
<dbReference type="GO" id="GO:0016020">
    <property type="term" value="C:membrane"/>
    <property type="evidence" value="ECO:0007669"/>
    <property type="project" value="UniProtKB-SubCell"/>
</dbReference>
<evidence type="ECO:0000256" key="11">
    <source>
        <dbReference type="RuleBase" id="RU004423"/>
    </source>
</evidence>
<evidence type="ECO:0000313" key="14">
    <source>
        <dbReference type="EMBL" id="KAG8542568.1"/>
    </source>
</evidence>
<accession>A0AAV6Z2K6</accession>
<evidence type="ECO:0000256" key="7">
    <source>
        <dbReference type="ARBA" id="ARBA00023040"/>
    </source>
</evidence>
<feature type="transmembrane region" description="Helical" evidence="13">
    <location>
        <begin position="49"/>
        <end position="70"/>
    </location>
</feature>
<evidence type="ECO:0000256" key="8">
    <source>
        <dbReference type="ARBA" id="ARBA00023136"/>
    </source>
</evidence>
<evidence type="ECO:0000256" key="9">
    <source>
        <dbReference type="ARBA" id="ARBA00023170"/>
    </source>
</evidence>
<dbReference type="InterPro" id="IPR007960">
    <property type="entry name" value="TAS2R"/>
</dbReference>
<reference evidence="14" key="1">
    <citation type="thesis" date="2020" institute="ProQuest LLC" country="789 East Eisenhower Parkway, Ann Arbor, MI, USA">
        <title>Comparative Genomics and Chromosome Evolution.</title>
        <authorList>
            <person name="Mudd A.B."/>
        </authorList>
    </citation>
    <scope>NUCLEOTIDE SEQUENCE</scope>
    <source>
        <strain evidence="14">237g6f4</strain>
        <tissue evidence="14">Blood</tissue>
    </source>
</reference>
<evidence type="ECO:0000256" key="2">
    <source>
        <dbReference type="ARBA" id="ARBA00007376"/>
    </source>
</evidence>
<keyword evidence="4 12" id="KW-0716">Sensory transduction</keyword>
<feature type="transmembrane region" description="Helical" evidence="13">
    <location>
        <begin position="131"/>
        <end position="157"/>
    </location>
</feature>
<proteinExistence type="inferred from homology"/>
<dbReference type="SUPFAM" id="SSF81321">
    <property type="entry name" value="Family A G protein-coupled receptor-like"/>
    <property type="match status" value="1"/>
</dbReference>
<dbReference type="Gene3D" id="1.20.1070.10">
    <property type="entry name" value="Rhodopsin 7-helix transmembrane proteins"/>
    <property type="match status" value="1"/>
</dbReference>
<dbReference type="PANTHER" id="PTHR11394:SF160">
    <property type="entry name" value="TASTE RECEPTOR TYPE 2"/>
    <property type="match status" value="1"/>
</dbReference>
<dbReference type="GO" id="GO:0033038">
    <property type="term" value="F:bitter taste receptor activity"/>
    <property type="evidence" value="ECO:0007669"/>
    <property type="project" value="InterPro"/>
</dbReference>
<organism evidence="14 15">
    <name type="scientific">Engystomops pustulosus</name>
    <name type="common">Tungara frog</name>
    <name type="synonym">Physalaemus pustulosus</name>
    <dbReference type="NCBI Taxonomy" id="76066"/>
    <lineage>
        <taxon>Eukaryota</taxon>
        <taxon>Metazoa</taxon>
        <taxon>Chordata</taxon>
        <taxon>Craniata</taxon>
        <taxon>Vertebrata</taxon>
        <taxon>Euteleostomi</taxon>
        <taxon>Amphibia</taxon>
        <taxon>Batrachia</taxon>
        <taxon>Anura</taxon>
        <taxon>Neobatrachia</taxon>
        <taxon>Hyloidea</taxon>
        <taxon>Leptodactylidae</taxon>
        <taxon>Leiuperinae</taxon>
        <taxon>Engystomops</taxon>
    </lineage>
</organism>
<keyword evidence="9 12" id="KW-0675">Receptor</keyword>
<evidence type="ECO:0000256" key="3">
    <source>
        <dbReference type="ARBA" id="ARBA00022480"/>
    </source>
</evidence>
<keyword evidence="3 12" id="KW-0919">Taste</keyword>
<name>A0AAV6Z2K6_ENGPU</name>
<keyword evidence="7 12" id="KW-0297">G-protein coupled receptor</keyword>
<dbReference type="GO" id="GO:0004930">
    <property type="term" value="F:G protein-coupled receptor activity"/>
    <property type="evidence" value="ECO:0007669"/>
    <property type="project" value="UniProtKB-KW"/>
</dbReference>
<dbReference type="PANTHER" id="PTHR11394">
    <property type="entry name" value="TASTE RECEPTOR TYPE 2"/>
    <property type="match status" value="1"/>
</dbReference>
<feature type="transmembrane region" description="Helical" evidence="13">
    <location>
        <begin position="13"/>
        <end position="37"/>
    </location>
</feature>